<feature type="non-terminal residue" evidence="1">
    <location>
        <position position="1"/>
    </location>
</feature>
<organism evidence="1 2">
    <name type="scientific">Haematococcus lacustris</name>
    <name type="common">Green alga</name>
    <name type="synonym">Haematococcus pluvialis</name>
    <dbReference type="NCBI Taxonomy" id="44745"/>
    <lineage>
        <taxon>Eukaryota</taxon>
        <taxon>Viridiplantae</taxon>
        <taxon>Chlorophyta</taxon>
        <taxon>core chlorophytes</taxon>
        <taxon>Chlorophyceae</taxon>
        <taxon>CS clade</taxon>
        <taxon>Chlamydomonadales</taxon>
        <taxon>Haematococcaceae</taxon>
        <taxon>Haematococcus</taxon>
    </lineage>
</organism>
<dbReference type="GO" id="GO:0018279">
    <property type="term" value="P:protein N-linked glycosylation via asparagine"/>
    <property type="evidence" value="ECO:0007669"/>
    <property type="project" value="TreeGrafter"/>
</dbReference>
<comment type="caution">
    <text evidence="1">The sequence shown here is derived from an EMBL/GenBank/DDBJ whole genome shotgun (WGS) entry which is preliminary data.</text>
</comment>
<dbReference type="GO" id="GO:0036503">
    <property type="term" value="P:ERAD pathway"/>
    <property type="evidence" value="ECO:0007669"/>
    <property type="project" value="TreeGrafter"/>
</dbReference>
<dbReference type="PANTHER" id="PTHR11226">
    <property type="entry name" value="UDP-GLUCOSE GLYCOPROTEIN:GLUCOSYLTRANSFERASE"/>
    <property type="match status" value="1"/>
</dbReference>
<dbReference type="EMBL" id="BLLF01000610">
    <property type="protein sequence ID" value="GFH13421.1"/>
    <property type="molecule type" value="Genomic_DNA"/>
</dbReference>
<accession>A0A699YV38</accession>
<dbReference type="GO" id="GO:0051082">
    <property type="term" value="F:unfolded protein binding"/>
    <property type="evidence" value="ECO:0007669"/>
    <property type="project" value="TreeGrafter"/>
</dbReference>
<dbReference type="AlphaFoldDB" id="A0A699YV38"/>
<reference evidence="1 2" key="1">
    <citation type="submission" date="2020-02" db="EMBL/GenBank/DDBJ databases">
        <title>Draft genome sequence of Haematococcus lacustris strain NIES-144.</title>
        <authorList>
            <person name="Morimoto D."/>
            <person name="Nakagawa S."/>
            <person name="Yoshida T."/>
            <person name="Sawayama S."/>
        </authorList>
    </citation>
    <scope>NUCLEOTIDE SEQUENCE [LARGE SCALE GENOMIC DNA]</scope>
    <source>
        <strain evidence="1 2">NIES-144</strain>
    </source>
</reference>
<dbReference type="GO" id="GO:0005783">
    <property type="term" value="C:endoplasmic reticulum"/>
    <property type="evidence" value="ECO:0007669"/>
    <property type="project" value="TreeGrafter"/>
</dbReference>
<proteinExistence type="predicted"/>
<dbReference type="InterPro" id="IPR009448">
    <property type="entry name" value="UDP-g_GGtrans"/>
</dbReference>
<name>A0A699YV38_HAELA</name>
<evidence type="ECO:0000313" key="2">
    <source>
        <dbReference type="Proteomes" id="UP000485058"/>
    </source>
</evidence>
<keyword evidence="2" id="KW-1185">Reference proteome</keyword>
<dbReference type="GO" id="GO:0003980">
    <property type="term" value="F:UDP-glucose:glycoprotein glucosyltransferase activity"/>
    <property type="evidence" value="ECO:0007669"/>
    <property type="project" value="InterPro"/>
</dbReference>
<dbReference type="Pfam" id="PF06427">
    <property type="entry name" value="UDP-g_GGTase"/>
    <property type="match status" value="1"/>
</dbReference>
<gene>
    <name evidence="1" type="ORF">HaLaN_09304</name>
</gene>
<sequence>MDVPEPWLVEAVQSAHDLDNLRLADIPQGAVQAELELKALMLTGSCIDVTAGGNRGTPPRGLQLQLGSPGQPPLVDTLVMSNLAYFQLKAGPGRWELSLAPGRTQELYQLQGKDSAAVAGTALEAVGSQEGISTQVVVSSLKGRSSAEA</sequence>
<dbReference type="PANTHER" id="PTHR11226:SF0">
    <property type="entry name" value="UDP-GLUCOSE:GLYCOPROTEIN GLUCOSYLTRANSFERASE"/>
    <property type="match status" value="1"/>
</dbReference>
<dbReference type="Proteomes" id="UP000485058">
    <property type="component" value="Unassembled WGS sequence"/>
</dbReference>
<evidence type="ECO:0000313" key="1">
    <source>
        <dbReference type="EMBL" id="GFH13421.1"/>
    </source>
</evidence>
<protein>
    <submittedName>
        <fullName evidence="1">Uncharacterized protein</fullName>
    </submittedName>
</protein>